<keyword evidence="4 9" id="KW-0418">Kinase</keyword>
<feature type="binding site" evidence="9">
    <location>
        <position position="150"/>
    </location>
    <ligand>
        <name>CMP</name>
        <dbReference type="ChEBI" id="CHEBI:60377"/>
    </ligand>
</feature>
<dbReference type="RefSeq" id="XP_038048504.1">
    <property type="nucleotide sequence ID" value="XM_038192576.1"/>
</dbReference>
<evidence type="ECO:0000256" key="2">
    <source>
        <dbReference type="ARBA" id="ARBA00022679"/>
    </source>
</evidence>
<dbReference type="GO" id="GO:0005634">
    <property type="term" value="C:nucleus"/>
    <property type="evidence" value="ECO:0007669"/>
    <property type="project" value="UniProtKB-SubCell"/>
</dbReference>
<evidence type="ECO:0000256" key="1">
    <source>
        <dbReference type="ARBA" id="ARBA00022490"/>
    </source>
</evidence>
<dbReference type="NCBIfam" id="TIGR01359">
    <property type="entry name" value="UMP_CMP_kin_fam"/>
    <property type="match status" value="1"/>
</dbReference>
<dbReference type="CTD" id="51727"/>
<dbReference type="EnsemblMetazoa" id="XM_038192576.1">
    <property type="protein sequence ID" value="XP_038048504.1"/>
    <property type="gene ID" value="LOC119722449"/>
</dbReference>
<proteinExistence type="inferred from homology"/>
<feature type="binding site" evidence="9">
    <location>
        <position position="229"/>
    </location>
    <ligand>
        <name>ATP</name>
        <dbReference type="ChEBI" id="CHEBI:30616"/>
    </ligand>
</feature>
<dbReference type="AlphaFoldDB" id="A0A913ZA49"/>
<dbReference type="Proteomes" id="UP000887568">
    <property type="component" value="Unplaced"/>
</dbReference>
<comment type="catalytic activity">
    <reaction evidence="9">
        <text>CMP + ATP = CDP + ADP</text>
        <dbReference type="Rhea" id="RHEA:11600"/>
        <dbReference type="ChEBI" id="CHEBI:30616"/>
        <dbReference type="ChEBI" id="CHEBI:58069"/>
        <dbReference type="ChEBI" id="CHEBI:60377"/>
        <dbReference type="ChEBI" id="CHEBI:456216"/>
        <dbReference type="EC" id="2.7.4.14"/>
    </reaction>
</comment>
<dbReference type="InterPro" id="IPR006266">
    <property type="entry name" value="UMP_CMP_kinase"/>
</dbReference>
<comment type="similarity">
    <text evidence="9">Belongs to the adenylate kinase family. UMP-CMP kinase subfamily.</text>
</comment>
<dbReference type="PRINTS" id="PR00094">
    <property type="entry name" value="ADENYLTKNASE"/>
</dbReference>
<dbReference type="InterPro" id="IPR027417">
    <property type="entry name" value="P-loop_NTPase"/>
</dbReference>
<evidence type="ECO:0000256" key="9">
    <source>
        <dbReference type="HAMAP-Rule" id="MF_03172"/>
    </source>
</evidence>
<evidence type="ECO:0000256" key="6">
    <source>
        <dbReference type="ARBA" id="ARBA00022975"/>
    </source>
</evidence>
<comment type="function">
    <text evidence="9">Catalyzes the phosphorylation of pyrimidine nucleoside monophosphates at the expense of ATP. Plays an important role in de novo pyrimidine nucleotide biosynthesis. Has preference for UMP and CMP as phosphate acceptors.</text>
</comment>
<feature type="region of interest" description="LID" evidence="9">
    <location>
        <begin position="183"/>
        <end position="193"/>
    </location>
</feature>
<feature type="binding site" evidence="9">
    <location>
        <position position="184"/>
    </location>
    <ligand>
        <name>ATP</name>
        <dbReference type="ChEBI" id="CHEBI:30616"/>
    </ligand>
</feature>
<dbReference type="SUPFAM" id="SSF52540">
    <property type="entry name" value="P-loop containing nucleoside triphosphate hydrolases"/>
    <property type="match status" value="1"/>
</dbReference>
<dbReference type="PROSITE" id="PS00113">
    <property type="entry name" value="ADENYLATE_KINASE"/>
    <property type="match status" value="1"/>
</dbReference>
<evidence type="ECO:0000313" key="11">
    <source>
        <dbReference type="Proteomes" id="UP000887568"/>
    </source>
</evidence>
<dbReference type="InterPro" id="IPR000850">
    <property type="entry name" value="Adenylat/UMP-CMP_kin"/>
</dbReference>
<keyword evidence="11" id="KW-1185">Reference proteome</keyword>
<comment type="subunit">
    <text evidence="9">Monomer.</text>
</comment>
<feature type="binding site" evidence="9">
    <location>
        <begin position="143"/>
        <end position="146"/>
    </location>
    <ligand>
        <name>a ribonucleoside 5'-phosphate</name>
        <dbReference type="ChEBI" id="CHEBI:58043"/>
    </ligand>
</feature>
<sequence>MMLFRLSCRRTCDCVCGLGRVFGPARPARPPGQRSLEPPWPAVVVGRASSSVVAMAAKPTVIFVLGAPGSGKGTQSANIVKEFGFVHLSAGDLLRAERSTGSEVSALIEQHIKDGEIVPVEITVSLLEKAMNASSVKKFLIDGFPRNEDNLVGWKKVMDDKTDVKFVLFFECSKGVCVSRCLERGKTGGRADDNVASLEKRFVTYVDHTKPIIDQYAAKGMVRTINADTSVDEVFEAVKKLFKNEGF</sequence>
<keyword evidence="6 9" id="KW-0665">Pyrimidine biosynthesis</keyword>
<evidence type="ECO:0000256" key="3">
    <source>
        <dbReference type="ARBA" id="ARBA00022741"/>
    </source>
</evidence>
<feature type="binding site" evidence="9">
    <location>
        <position position="190"/>
    </location>
    <ligand>
        <name>a ribonucleoside 5'-phosphate</name>
        <dbReference type="ChEBI" id="CHEBI:58043"/>
    </ligand>
</feature>
<keyword evidence="5 9" id="KW-0067">ATP-binding</keyword>
<evidence type="ECO:0000256" key="7">
    <source>
        <dbReference type="ARBA" id="ARBA00023242"/>
    </source>
</evidence>
<evidence type="ECO:0000256" key="4">
    <source>
        <dbReference type="ARBA" id="ARBA00022777"/>
    </source>
</evidence>
<comment type="cofactor">
    <cofactor evidence="9">
        <name>Mg(2+)</name>
        <dbReference type="ChEBI" id="CHEBI:18420"/>
    </cofactor>
    <text evidence="9">Binds 1 Mg(2+) ion per monomer.</text>
</comment>
<dbReference type="OMA" id="EQTMPVI"/>
<dbReference type="PANTHER" id="PTHR23359">
    <property type="entry name" value="NUCLEOTIDE KINASE"/>
    <property type="match status" value="1"/>
</dbReference>
<dbReference type="HAMAP" id="MF_03172">
    <property type="entry name" value="Adenylate_kinase_UMP_CMP_kin"/>
    <property type="match status" value="1"/>
</dbReference>
<name>A0A913ZA49_PATMI</name>
<dbReference type="GO" id="GO:0050145">
    <property type="term" value="F:nucleoside monophosphate kinase activity"/>
    <property type="evidence" value="ECO:0007669"/>
    <property type="project" value="UniProtKB-ARBA"/>
</dbReference>
<dbReference type="EC" id="2.7.4.14" evidence="9"/>
<keyword evidence="2 9" id="KW-0808">Transferase</keyword>
<dbReference type="GO" id="GO:0005524">
    <property type="term" value="F:ATP binding"/>
    <property type="evidence" value="ECO:0007669"/>
    <property type="project" value="UniProtKB-KW"/>
</dbReference>
<keyword evidence="3 9" id="KW-0547">Nucleotide-binding</keyword>
<comment type="domain">
    <text evidence="9">Consists of three domains, a large central CORE domain and two small peripheral domains, NMPbind and LID, which undergo movements during catalysis. The LID domain closes over the site of phosphoryl transfer upon ATP binding. Assembling and dissambling the active center during each catalytic cycle provides an effective means to prevent ATP hydrolysis.</text>
</comment>
<evidence type="ECO:0000256" key="5">
    <source>
        <dbReference type="ARBA" id="ARBA00022840"/>
    </source>
</evidence>
<dbReference type="GO" id="GO:0006207">
    <property type="term" value="P:'de novo' pyrimidine nucleobase biosynthetic process"/>
    <property type="evidence" value="ECO:0007669"/>
    <property type="project" value="InterPro"/>
</dbReference>
<dbReference type="Pfam" id="PF00406">
    <property type="entry name" value="ADK"/>
    <property type="match status" value="1"/>
</dbReference>
<dbReference type="CDD" id="cd01428">
    <property type="entry name" value="ADK"/>
    <property type="match status" value="1"/>
</dbReference>
<keyword evidence="7 9" id="KW-0539">Nucleus</keyword>
<protein>
    <recommendedName>
        <fullName evidence="9">UMP-CMP kinase</fullName>
        <ecNumber evidence="9">2.7.4.14</ecNumber>
    </recommendedName>
    <alternativeName>
        <fullName evidence="9">Deoxycytidylate kinase</fullName>
        <shortName evidence="9">CK</shortName>
        <shortName evidence="9">dCMP kinase</shortName>
    </alternativeName>
    <alternativeName>
        <fullName evidence="9">Uridine monophosphate/cytidine monophosphate kinase</fullName>
        <shortName evidence="9">UMP/CMP kinase</shortName>
        <shortName evidence="9">UMP/CMPK</shortName>
    </alternativeName>
</protein>
<evidence type="ECO:0000313" key="10">
    <source>
        <dbReference type="EnsemblMetazoa" id="XP_038048504.1"/>
    </source>
</evidence>
<feature type="binding site" evidence="9">
    <location>
        <begin position="116"/>
        <end position="118"/>
    </location>
    <ligand>
        <name>a ribonucleoside 5'-phosphate</name>
        <dbReference type="ChEBI" id="CHEBI:58043"/>
    </ligand>
</feature>
<comment type="catalytic activity">
    <reaction evidence="9">
        <text>dCMP + ATP = dCDP + ADP</text>
        <dbReference type="Rhea" id="RHEA:25094"/>
        <dbReference type="ChEBI" id="CHEBI:30616"/>
        <dbReference type="ChEBI" id="CHEBI:57566"/>
        <dbReference type="ChEBI" id="CHEBI:58593"/>
        <dbReference type="ChEBI" id="CHEBI:456216"/>
        <dbReference type="EC" id="2.7.4.14"/>
    </reaction>
</comment>
<accession>A0A913ZA49</accession>
<dbReference type="OrthoDB" id="442176at2759"/>
<comment type="catalytic activity">
    <reaction evidence="8 9">
        <text>UMP + ATP = UDP + ADP</text>
        <dbReference type="Rhea" id="RHEA:24400"/>
        <dbReference type="ChEBI" id="CHEBI:30616"/>
        <dbReference type="ChEBI" id="CHEBI:57865"/>
        <dbReference type="ChEBI" id="CHEBI:58223"/>
        <dbReference type="ChEBI" id="CHEBI:456216"/>
        <dbReference type="EC" id="2.7.4.14"/>
    </reaction>
</comment>
<feature type="binding site" evidence="9">
    <location>
        <position position="95"/>
    </location>
    <ligand>
        <name>a ribonucleoside 5'-phosphate</name>
        <dbReference type="ChEBI" id="CHEBI:58043"/>
    </ligand>
</feature>
<dbReference type="GO" id="GO:0006221">
    <property type="term" value="P:pyrimidine nucleotide biosynthetic process"/>
    <property type="evidence" value="ECO:0007669"/>
    <property type="project" value="UniProtKB-UniRule"/>
</dbReference>
<dbReference type="GeneID" id="119722449"/>
<comment type="subcellular location">
    <subcellularLocation>
        <location evidence="9">Cytoplasm</location>
    </subcellularLocation>
    <subcellularLocation>
        <location evidence="9">Nucleus</location>
    </subcellularLocation>
</comment>
<dbReference type="HAMAP" id="MF_00235">
    <property type="entry name" value="Adenylate_kinase_Adk"/>
    <property type="match status" value="1"/>
</dbReference>
<dbReference type="FunFam" id="3.40.50.300:FF:000315">
    <property type="entry name" value="Adenylate kinase 1"/>
    <property type="match status" value="1"/>
</dbReference>
<evidence type="ECO:0000256" key="8">
    <source>
        <dbReference type="ARBA" id="ARBA00048116"/>
    </source>
</evidence>
<organism evidence="10 11">
    <name type="scientific">Patiria miniata</name>
    <name type="common">Bat star</name>
    <name type="synonym">Asterina miniata</name>
    <dbReference type="NCBI Taxonomy" id="46514"/>
    <lineage>
        <taxon>Eukaryota</taxon>
        <taxon>Metazoa</taxon>
        <taxon>Echinodermata</taxon>
        <taxon>Eleutherozoa</taxon>
        <taxon>Asterozoa</taxon>
        <taxon>Asteroidea</taxon>
        <taxon>Valvatacea</taxon>
        <taxon>Valvatida</taxon>
        <taxon>Asterinidae</taxon>
        <taxon>Patiria</taxon>
    </lineage>
</organism>
<dbReference type="GO" id="GO:0005737">
    <property type="term" value="C:cytoplasm"/>
    <property type="evidence" value="ECO:0007669"/>
    <property type="project" value="UniProtKB-SubCell"/>
</dbReference>
<dbReference type="InterPro" id="IPR033690">
    <property type="entry name" value="Adenylat_kinase_CS"/>
</dbReference>
<dbReference type="Gene3D" id="3.40.50.300">
    <property type="entry name" value="P-loop containing nucleotide triphosphate hydrolases"/>
    <property type="match status" value="1"/>
</dbReference>
<reference evidence="10" key="1">
    <citation type="submission" date="2022-11" db="UniProtKB">
        <authorList>
            <consortium name="EnsemblMetazoa"/>
        </authorList>
    </citation>
    <scope>IDENTIFICATION</scope>
</reference>
<comment type="caution">
    <text evidence="9">Lacks conserved residue(s) required for the propagation of feature annotation.</text>
</comment>
<feature type="binding site" evidence="9">
    <location>
        <begin position="69"/>
        <end position="74"/>
    </location>
    <ligand>
        <name>ATP</name>
        <dbReference type="ChEBI" id="CHEBI:30616"/>
    </ligand>
</feature>
<feature type="binding site" evidence="9">
    <location>
        <position position="201"/>
    </location>
    <ligand>
        <name>a ribonucleoside 5'-phosphate</name>
        <dbReference type="ChEBI" id="CHEBI:58043"/>
    </ligand>
</feature>
<keyword evidence="1 9" id="KW-0963">Cytoplasm</keyword>